<dbReference type="Pfam" id="PF24175">
    <property type="entry name" value="SU10_adaptor"/>
    <property type="match status" value="1"/>
</dbReference>
<dbReference type="EMBL" id="JAUSUL010000002">
    <property type="protein sequence ID" value="MDQ0316400.1"/>
    <property type="molecule type" value="Genomic_DNA"/>
</dbReference>
<reference evidence="1" key="1">
    <citation type="submission" date="2023-07" db="EMBL/GenBank/DDBJ databases">
        <title>Genomic Encyclopedia of Type Strains, Phase IV (KMG-IV): sequencing the most valuable type-strain genomes for metagenomic binning, comparative biology and taxonomic classification.</title>
        <authorList>
            <person name="Goeker M."/>
        </authorList>
    </citation>
    <scope>NUCLEOTIDE SEQUENCE</scope>
    <source>
        <strain evidence="1">DSM 21202</strain>
    </source>
</reference>
<keyword evidence="2" id="KW-1185">Reference proteome</keyword>
<sequence length="238" mass="26565">MQFNSHSDEQDIVSYVVDATGLNPTAHLKKITRAANEALRIIWSWIFEAYGGWQFDDGNQTDLPSATAALVASQQKYTLPSEALTVRRVSVKDESGFWRDLDPITLEEITATHAENEFQSTPGNPTYYRLVAGILKLYPGPSYGQDASLRVQFDRGTMQFVSTDTTKTPGFASEFHGAVPTGAAVHIGGDKTLKNTTLQERRWARYELAIKGFYKKRFAEMNPETHRSQVDDPAAEVI</sequence>
<accession>A0AAE3VQM6</accession>
<name>A0AAE3VQM6_9HYPH</name>
<dbReference type="Proteomes" id="UP001229244">
    <property type="component" value="Unassembled WGS sequence"/>
</dbReference>
<organism evidence="1 2">
    <name type="scientific">Amorphus orientalis</name>
    <dbReference type="NCBI Taxonomy" id="649198"/>
    <lineage>
        <taxon>Bacteria</taxon>
        <taxon>Pseudomonadati</taxon>
        <taxon>Pseudomonadota</taxon>
        <taxon>Alphaproteobacteria</taxon>
        <taxon>Hyphomicrobiales</taxon>
        <taxon>Amorphaceae</taxon>
        <taxon>Amorphus</taxon>
    </lineage>
</organism>
<protein>
    <submittedName>
        <fullName evidence="1">Uncharacterized protein</fullName>
    </submittedName>
</protein>
<evidence type="ECO:0000313" key="2">
    <source>
        <dbReference type="Proteomes" id="UP001229244"/>
    </source>
</evidence>
<gene>
    <name evidence="1" type="ORF">J2S73_002857</name>
</gene>
<comment type="caution">
    <text evidence="1">The sequence shown here is derived from an EMBL/GenBank/DDBJ whole genome shotgun (WGS) entry which is preliminary data.</text>
</comment>
<dbReference type="AlphaFoldDB" id="A0AAE3VQM6"/>
<dbReference type="InterPro" id="IPR056209">
    <property type="entry name" value="SU10_adaptor"/>
</dbReference>
<evidence type="ECO:0000313" key="1">
    <source>
        <dbReference type="EMBL" id="MDQ0316400.1"/>
    </source>
</evidence>
<dbReference type="RefSeq" id="WP_306886220.1">
    <property type="nucleotide sequence ID" value="NZ_JAUSUL010000002.1"/>
</dbReference>
<proteinExistence type="predicted"/>